<feature type="region of interest" description="Disordered" evidence="1">
    <location>
        <begin position="104"/>
        <end position="132"/>
    </location>
</feature>
<dbReference type="CDD" id="cd04458">
    <property type="entry name" value="CSP_CDS"/>
    <property type="match status" value="1"/>
</dbReference>
<proteinExistence type="predicted"/>
<accession>A0A6C0F9L7</accession>
<dbReference type="AlphaFoldDB" id="A0A6C0F9L7"/>
<dbReference type="SUPFAM" id="SSF50249">
    <property type="entry name" value="Nucleic acid-binding proteins"/>
    <property type="match status" value="1"/>
</dbReference>
<dbReference type="EMBL" id="MN738747">
    <property type="protein sequence ID" value="QHT36580.1"/>
    <property type="molecule type" value="Genomic_DNA"/>
</dbReference>
<dbReference type="Gene3D" id="2.40.50.140">
    <property type="entry name" value="Nucleic acid-binding proteins"/>
    <property type="match status" value="1"/>
</dbReference>
<dbReference type="PANTHER" id="PTHR46565">
    <property type="entry name" value="COLD SHOCK DOMAIN PROTEIN 2"/>
    <property type="match status" value="1"/>
</dbReference>
<reference evidence="3" key="1">
    <citation type="journal article" date="2020" name="Nature">
        <title>Giant virus diversity and host interactions through global metagenomics.</title>
        <authorList>
            <person name="Schulz F."/>
            <person name="Roux S."/>
            <person name="Paez-Espino D."/>
            <person name="Jungbluth S."/>
            <person name="Walsh D.A."/>
            <person name="Denef V.J."/>
            <person name="McMahon K.D."/>
            <person name="Konstantinidis K.T."/>
            <person name="Eloe-Fadrosh E.A."/>
            <person name="Kyrpides N.C."/>
            <person name="Woyke T."/>
        </authorList>
    </citation>
    <scope>NUCLEOTIDE SEQUENCE</scope>
    <source>
        <strain evidence="3">GVMAG-S-ERX555931-87</strain>
    </source>
</reference>
<evidence type="ECO:0000313" key="3">
    <source>
        <dbReference type="EMBL" id="QHT36580.1"/>
    </source>
</evidence>
<dbReference type="InterPro" id="IPR012340">
    <property type="entry name" value="NA-bd_OB-fold"/>
</dbReference>
<protein>
    <recommendedName>
        <fullName evidence="2">CSD domain-containing protein</fullName>
    </recommendedName>
</protein>
<evidence type="ECO:0000256" key="1">
    <source>
        <dbReference type="SAM" id="MobiDB-lite"/>
    </source>
</evidence>
<dbReference type="PANTHER" id="PTHR46565:SF20">
    <property type="entry name" value="COLD SHOCK DOMAIN-CONTAINING PROTEIN 4"/>
    <property type="match status" value="1"/>
</dbReference>
<sequence length="132" mass="14570">MSNNENNFGNEIGRVLWFDQKKGFGFIQLITPSSDNINSEVFFHYSAINSVNTFKKVYPGEYVSFTLVDSGDRSKCDNITGLYGNPLLIDNDTYIIKVIKKKRVTGGDQEEGGQEEGDGDGGDGGDEEDVLN</sequence>
<feature type="compositionally biased region" description="Acidic residues" evidence="1">
    <location>
        <begin position="108"/>
        <end position="132"/>
    </location>
</feature>
<feature type="domain" description="CSD" evidence="2">
    <location>
        <begin position="10"/>
        <end position="81"/>
    </location>
</feature>
<dbReference type="InterPro" id="IPR002059">
    <property type="entry name" value="CSP_DNA-bd"/>
</dbReference>
<dbReference type="SMART" id="SM00357">
    <property type="entry name" value="CSP"/>
    <property type="match status" value="1"/>
</dbReference>
<organism evidence="3">
    <name type="scientific">viral metagenome</name>
    <dbReference type="NCBI Taxonomy" id="1070528"/>
    <lineage>
        <taxon>unclassified sequences</taxon>
        <taxon>metagenomes</taxon>
        <taxon>organismal metagenomes</taxon>
    </lineage>
</organism>
<dbReference type="Pfam" id="PF00313">
    <property type="entry name" value="CSD"/>
    <property type="match status" value="1"/>
</dbReference>
<name>A0A6C0F9L7_9ZZZZ</name>
<evidence type="ECO:0000259" key="2">
    <source>
        <dbReference type="PROSITE" id="PS51857"/>
    </source>
</evidence>
<dbReference type="InterPro" id="IPR011129">
    <property type="entry name" value="CSD"/>
</dbReference>
<dbReference type="GO" id="GO:0003676">
    <property type="term" value="F:nucleic acid binding"/>
    <property type="evidence" value="ECO:0007669"/>
    <property type="project" value="InterPro"/>
</dbReference>
<dbReference type="PROSITE" id="PS51857">
    <property type="entry name" value="CSD_2"/>
    <property type="match status" value="1"/>
</dbReference>